<dbReference type="EMBL" id="VSTF01000008">
    <property type="protein sequence ID" value="TYL59216.1"/>
    <property type="molecule type" value="Genomic_DNA"/>
</dbReference>
<reference evidence="5" key="9">
    <citation type="submission" date="2023-01" db="EMBL/GenBank/DDBJ databases">
        <title>Human gut microbiome strain richness.</title>
        <authorList>
            <person name="Chen-Liaw A."/>
        </authorList>
    </citation>
    <scope>NUCLEOTIDE SEQUENCE</scope>
    <source>
        <strain evidence="5">1001283st1_D2_1001283B150209_150212</strain>
    </source>
</reference>
<proteinExistence type="predicted"/>
<dbReference type="EMBL" id="JAJCJQ010000003">
    <property type="protein sequence ID" value="MCB6960149.1"/>
    <property type="molecule type" value="Genomic_DNA"/>
</dbReference>
<evidence type="ECO:0000313" key="9">
    <source>
        <dbReference type="EMBL" id="TYL59325.1"/>
    </source>
</evidence>
<dbReference type="EMBL" id="JAAILW010000029">
    <property type="protein sequence ID" value="NSC28171.1"/>
    <property type="molecule type" value="Genomic_DNA"/>
</dbReference>
<protein>
    <submittedName>
        <fullName evidence="3">DUF3837 domain-containing protein</fullName>
    </submittedName>
</protein>
<feature type="domain" description="DUF3837" evidence="1">
    <location>
        <begin position="1"/>
        <end position="100"/>
    </location>
</feature>
<dbReference type="RefSeq" id="WP_015516917.1">
    <property type="nucleotide sequence ID" value="NZ_CP143947.1"/>
</dbReference>
<dbReference type="Pfam" id="PF12939">
    <property type="entry name" value="DUF3837"/>
    <property type="match status" value="1"/>
</dbReference>
<reference evidence="4" key="8">
    <citation type="submission" date="2021-10" db="EMBL/GenBank/DDBJ databases">
        <title>Collection of gut derived symbiotic bacterial strains cultured from healthy donors.</title>
        <authorList>
            <person name="Lin H."/>
            <person name="Littmann E."/>
            <person name="Claire K."/>
            <person name="Pamer E."/>
        </authorList>
    </citation>
    <scope>NUCLEOTIDE SEQUENCE</scope>
    <source>
        <strain evidence="4">MSK.22.92</strain>
    </source>
</reference>
<dbReference type="EMBL" id="JAJFBX010000002">
    <property type="protein sequence ID" value="MCC2745826.1"/>
    <property type="molecule type" value="Genomic_DNA"/>
</dbReference>
<evidence type="ECO:0000313" key="7">
    <source>
        <dbReference type="EMBL" id="NSC76370.1"/>
    </source>
</evidence>
<dbReference type="AlphaFoldDB" id="A0A0M6WH15"/>
<evidence type="ECO:0000313" key="5">
    <source>
        <dbReference type="EMBL" id="MDB8017374.1"/>
    </source>
</evidence>
<dbReference type="Proteomes" id="UP000049472">
    <property type="component" value="Unassembled WGS sequence"/>
</dbReference>
<dbReference type="Gene3D" id="1.20.58.1400">
    <property type="entry name" value="Domain of unknown function DUF3837"/>
    <property type="match status" value="1"/>
</dbReference>
<sequence>MITSIARQSIILKCLRQKSVLVSNYELYYTAGLAKKCFGIAVDADMEPKQLLEELQKHIDKVSTSDEQEKYLIHLLGNYEPDDTHDEQTVELFHMGETEEHMWQVSIT</sequence>
<reference evidence="3" key="7">
    <citation type="submission" date="2021-10" db="EMBL/GenBank/DDBJ databases">
        <title>Collection of gut derived symbiotic bacterial strains cultured from healthy donors.</title>
        <authorList>
            <person name="Lin H."/>
            <person name="Littmann E."/>
            <person name="Kohout C."/>
            <person name="Pamer E.G."/>
        </authorList>
    </citation>
    <scope>NUCLEOTIDE SEQUENCE</scope>
    <source>
        <strain evidence="3">DFI.7.28A</strain>
    </source>
</reference>
<evidence type="ECO:0000313" key="8">
    <source>
        <dbReference type="EMBL" id="TYL59216.1"/>
    </source>
</evidence>
<reference evidence="2" key="1">
    <citation type="submission" date="2015-05" db="EMBL/GenBank/DDBJ databases">
        <authorList>
            <person name="Wang D.B."/>
            <person name="Wang M."/>
        </authorList>
    </citation>
    <scope>NUCLEOTIDE SEQUENCE [LARGE SCALE GENOMIC DNA]</scope>
    <source>
        <strain evidence="2">T1-815</strain>
    </source>
</reference>
<reference evidence="11 12" key="3">
    <citation type="submission" date="2019-08" db="EMBL/GenBank/DDBJ databases">
        <authorList>
            <person name="Duncan S."/>
            <person name="Walker A."/>
        </authorList>
    </citation>
    <scope>NUCLEOTIDE SEQUENCE [LARGE SCALE GENOMIC DNA]</scope>
    <source>
        <strain evidence="9 11">L2-21</strain>
        <strain evidence="8 12">T3WBe13</strain>
    </source>
</reference>
<reference evidence="10" key="2">
    <citation type="submission" date="2015-05" db="EMBL/GenBank/DDBJ databases">
        <authorList>
            <consortium name="Pathogen Informatics"/>
        </authorList>
    </citation>
    <scope>NUCLEOTIDE SEQUENCE [LARGE SCALE GENOMIC DNA]</scope>
    <source>
        <strain evidence="10">T1-815</strain>
    </source>
</reference>
<evidence type="ECO:0000313" key="10">
    <source>
        <dbReference type="Proteomes" id="UP000049472"/>
    </source>
</evidence>
<reference evidence="6" key="6">
    <citation type="submission" date="2020-02" db="EMBL/GenBank/DDBJ databases">
        <authorList>
            <person name="Littmann E."/>
            <person name="Sorbara M."/>
        </authorList>
    </citation>
    <scope>NUCLEOTIDE SEQUENCE</scope>
    <source>
        <strain evidence="7">MSK.16.45</strain>
        <strain evidence="6">MSK.17.79</strain>
    </source>
</reference>
<evidence type="ECO:0000259" key="1">
    <source>
        <dbReference type="Pfam" id="PF12939"/>
    </source>
</evidence>
<evidence type="ECO:0000313" key="11">
    <source>
        <dbReference type="Proteomes" id="UP000324325"/>
    </source>
</evidence>
<evidence type="ECO:0000313" key="4">
    <source>
        <dbReference type="EMBL" id="MCC2745826.1"/>
    </source>
</evidence>
<dbReference type="EMBL" id="CVRQ01000011">
    <property type="protein sequence ID" value="CRL34581.1"/>
    <property type="molecule type" value="Genomic_DNA"/>
</dbReference>
<evidence type="ECO:0000313" key="6">
    <source>
        <dbReference type="EMBL" id="NSC28171.1"/>
    </source>
</evidence>
<dbReference type="InterPro" id="IPR038406">
    <property type="entry name" value="DUF3837_sf"/>
</dbReference>
<dbReference type="Proteomes" id="UP000324325">
    <property type="component" value="Unassembled WGS sequence"/>
</dbReference>
<dbReference type="EMBL" id="JAAIMP010000003">
    <property type="protein sequence ID" value="NSC76370.1"/>
    <property type="molecule type" value="Genomic_DNA"/>
</dbReference>
<evidence type="ECO:0000313" key="3">
    <source>
        <dbReference type="EMBL" id="MCB6960149.1"/>
    </source>
</evidence>
<dbReference type="Proteomes" id="UP001197741">
    <property type="component" value="Unassembled WGS sequence"/>
</dbReference>
<accession>A0A0M6WH15</accession>
<name>A0A0M6WH15_9FIRM</name>
<dbReference type="EMBL" id="VSTG01000003">
    <property type="protein sequence ID" value="TYL59325.1"/>
    <property type="molecule type" value="Genomic_DNA"/>
</dbReference>
<gene>
    <name evidence="8" type="ORF">FYL31_09010</name>
    <name evidence="9" type="ORF">FYL37_03605</name>
    <name evidence="7" type="ORF">G4312_03550</name>
    <name evidence="6" type="ORF">G4319_12675</name>
    <name evidence="3" type="ORF">LIZ82_04455</name>
    <name evidence="4" type="ORF">LK487_02020</name>
    <name evidence="5" type="ORF">PNE45_04930</name>
    <name evidence="2" type="ORF">T1815_08751</name>
</gene>
<evidence type="ECO:0000313" key="12">
    <source>
        <dbReference type="Proteomes" id="UP000324327"/>
    </source>
</evidence>
<reference evidence="6" key="5">
    <citation type="journal article" date="2020" name="Cell Host Microbe">
        <title>Functional and Genomic Variation between Human-Derived Isolates of Lachnospiraceae Reveals Inter- and Intra-Species Diversity.</title>
        <authorList>
            <person name="Sorbara M.T."/>
            <person name="Littmann E.R."/>
            <person name="Fontana E."/>
            <person name="Moody T.U."/>
            <person name="Kohout C.E."/>
            <person name="Gjonbalaj M."/>
            <person name="Eaton V."/>
            <person name="Seok R."/>
            <person name="Leiner I.M."/>
            <person name="Pamer E.G."/>
        </authorList>
    </citation>
    <scope>NUCLEOTIDE SEQUENCE</scope>
    <source>
        <strain evidence="7">MSK.16.45</strain>
        <strain evidence="6">MSK.17.79</strain>
    </source>
</reference>
<dbReference type="Proteomes" id="UP001212823">
    <property type="component" value="Unassembled WGS sequence"/>
</dbReference>
<dbReference type="Proteomes" id="UP001197847">
    <property type="component" value="Unassembled WGS sequence"/>
</dbReference>
<dbReference type="Proteomes" id="UP001193670">
    <property type="component" value="Unassembled WGS sequence"/>
</dbReference>
<dbReference type="Proteomes" id="UP000324327">
    <property type="component" value="Unassembled WGS sequence"/>
</dbReference>
<dbReference type="Proteomes" id="UP001193756">
    <property type="component" value="Unassembled WGS sequence"/>
</dbReference>
<reference evidence="11 12" key="4">
    <citation type="submission" date="2019-09" db="EMBL/GenBank/DDBJ databases">
        <title>Strain-level analysis of Eubacterium rectale using genomes from metagenomes.</title>
        <authorList>
            <person name="Karcher N."/>
            <person name="Segata N."/>
        </authorList>
    </citation>
    <scope>NUCLEOTIDE SEQUENCE [LARGE SCALE GENOMIC DNA]</scope>
    <source>
        <strain evidence="9 11">L2-21</strain>
        <strain evidence="8 12">T3WBe13</strain>
    </source>
</reference>
<organism evidence="2 10">
    <name type="scientific">Agathobacter rectalis</name>
    <dbReference type="NCBI Taxonomy" id="39491"/>
    <lineage>
        <taxon>Bacteria</taxon>
        <taxon>Bacillati</taxon>
        <taxon>Bacillota</taxon>
        <taxon>Clostridia</taxon>
        <taxon>Lachnospirales</taxon>
        <taxon>Lachnospiraceae</taxon>
        <taxon>Agathobacter</taxon>
    </lineage>
</organism>
<dbReference type="EMBL" id="JAQLYE010000006">
    <property type="protein sequence ID" value="MDB8017374.1"/>
    <property type="molecule type" value="Genomic_DNA"/>
</dbReference>
<keyword evidence="10" id="KW-1185">Reference proteome</keyword>
<evidence type="ECO:0000313" key="2">
    <source>
        <dbReference type="EMBL" id="CRL34581.1"/>
    </source>
</evidence>
<dbReference type="InterPro" id="IPR024212">
    <property type="entry name" value="DUF3837"/>
</dbReference>